<dbReference type="KEGG" id="alam:RT761_01051"/>
<evidence type="ECO:0000313" key="3">
    <source>
        <dbReference type="EMBL" id="QPM67838.1"/>
    </source>
</evidence>
<dbReference type="AlphaFoldDB" id="A0A7T1F2B5"/>
<dbReference type="SUPFAM" id="SSF53850">
    <property type="entry name" value="Periplasmic binding protein-like II"/>
    <property type="match status" value="1"/>
</dbReference>
<sequence length="268" mass="30612">MKKEKPFSTNSFITLVFVMLVAFFGVFTPQVSAAEKTMVVSGHPEYPPFMWREGHVIEGVGPDIFQLLSQELGIQIETPYLGNWEEVQNKARLGEIDGLVALYYSEERAQYYQYSIPFAEDPVAIFVLSGHEFPFVNWETLIGKKGVSTLGDIYGEEFDTFAEEKLTIKRLKTVEECFQKLIDKKAEYFVFALYPGLYAASLYNVSDQILPLSPYVSVVQWHIAISLKSPFVSLMPQIDAILEKLIEDQTIENLVSLHSQKWGKDWQL</sequence>
<dbReference type="PANTHER" id="PTHR35936">
    <property type="entry name" value="MEMBRANE-BOUND LYTIC MUREIN TRANSGLYCOSYLASE F"/>
    <property type="match status" value="1"/>
</dbReference>
<dbReference type="SMART" id="SM00062">
    <property type="entry name" value="PBPb"/>
    <property type="match status" value="1"/>
</dbReference>
<proteinExistence type="predicted"/>
<evidence type="ECO:0000313" key="4">
    <source>
        <dbReference type="Proteomes" id="UP000594463"/>
    </source>
</evidence>
<evidence type="ECO:0000256" key="1">
    <source>
        <dbReference type="ARBA" id="ARBA00022729"/>
    </source>
</evidence>
<dbReference type="PANTHER" id="PTHR35936:SF6">
    <property type="entry name" value="AMINO ACID ABC TRANSPORTER SUBSTRATE-BINDING PAAT FAMILY PROTEIN"/>
    <property type="match status" value="1"/>
</dbReference>
<name>A0A7T1F2B5_ATRLM</name>
<reference evidence="3 4" key="1">
    <citation type="journal article" date="2021" name="Nat. Commun.">
        <title>Isolation of a member of the candidate phylum Atribacteria reveals a unique cell membrane structure.</title>
        <authorList>
            <person name="Taiki K."/>
            <person name="Nobu M.K."/>
            <person name="Kusada H."/>
            <person name="Meng X.-Y."/>
            <person name="Hosoki N."/>
            <person name="Uematsu K."/>
            <person name="Yoshioka H."/>
            <person name="Kamagata Y."/>
            <person name="Tamaki H."/>
        </authorList>
    </citation>
    <scope>NUCLEOTIDE SEQUENCE [LARGE SCALE GENOMIC DNA]</scope>
    <source>
        <strain evidence="3 4">RT761</strain>
    </source>
</reference>
<dbReference type="EMBL" id="CP065383">
    <property type="protein sequence ID" value="QPM67838.1"/>
    <property type="molecule type" value="Genomic_DNA"/>
</dbReference>
<dbReference type="Pfam" id="PF00497">
    <property type="entry name" value="SBP_bac_3"/>
    <property type="match status" value="1"/>
</dbReference>
<dbReference type="InterPro" id="IPR001638">
    <property type="entry name" value="Solute-binding_3/MltF_N"/>
</dbReference>
<keyword evidence="4" id="KW-1185">Reference proteome</keyword>
<protein>
    <recommendedName>
        <fullName evidence="2">Solute-binding protein family 3/N-terminal domain-containing protein</fullName>
    </recommendedName>
</protein>
<evidence type="ECO:0000259" key="2">
    <source>
        <dbReference type="SMART" id="SM00062"/>
    </source>
</evidence>
<gene>
    <name evidence="3" type="ORF">RT761_01051</name>
</gene>
<dbReference type="Proteomes" id="UP000594463">
    <property type="component" value="Chromosome"/>
</dbReference>
<keyword evidence="1" id="KW-0732">Signal</keyword>
<dbReference type="RefSeq" id="WP_218113016.1">
    <property type="nucleotide sequence ID" value="NZ_CP065383.1"/>
</dbReference>
<organism evidence="3 4">
    <name type="scientific">Atribacter laminatus</name>
    <dbReference type="NCBI Taxonomy" id="2847778"/>
    <lineage>
        <taxon>Bacteria</taxon>
        <taxon>Pseudomonadati</taxon>
        <taxon>Atribacterota</taxon>
        <taxon>Atribacteria</taxon>
        <taxon>Atribacterales</taxon>
        <taxon>Atribacteraceae</taxon>
        <taxon>Atribacter</taxon>
    </lineage>
</organism>
<accession>A0A7T1F2B5</accession>
<dbReference type="Gene3D" id="3.40.190.10">
    <property type="entry name" value="Periplasmic binding protein-like II"/>
    <property type="match status" value="2"/>
</dbReference>
<feature type="domain" description="Solute-binding protein family 3/N-terminal" evidence="2">
    <location>
        <begin position="38"/>
        <end position="265"/>
    </location>
</feature>